<dbReference type="AlphaFoldDB" id="A0A6G6SWZ2"/>
<gene>
    <name evidence="3" type="ORF">GTH23_01515</name>
    <name evidence="2" type="ORF">I4901_15730</name>
</gene>
<dbReference type="InterPro" id="IPR001387">
    <property type="entry name" value="Cro/C1-type_HTH"/>
</dbReference>
<dbReference type="Gene3D" id="1.10.260.40">
    <property type="entry name" value="lambda repressor-like DNA-binding domains"/>
    <property type="match status" value="1"/>
</dbReference>
<feature type="domain" description="HTH cro/C1-type" evidence="1">
    <location>
        <begin position="13"/>
        <end position="67"/>
    </location>
</feature>
<dbReference type="PROSITE" id="PS50943">
    <property type="entry name" value="HTH_CROC1"/>
    <property type="match status" value="1"/>
</dbReference>
<name>A0A6G6SWZ2_9GAMM</name>
<dbReference type="GO" id="GO:0003677">
    <property type="term" value="F:DNA binding"/>
    <property type="evidence" value="ECO:0007669"/>
    <property type="project" value="InterPro"/>
</dbReference>
<dbReference type="Proteomes" id="UP000501338">
    <property type="component" value="Chromosome"/>
</dbReference>
<sequence length="100" mass="11590">MNKEISRLVGAKIRELRITHSMSGSEFGALLGISQQHQSRFENGESNIHAESIYILSYLFDVDLNYFFDDVQHVVDKDKIENKKSHYQSESIIASNDIWR</sequence>
<protein>
    <submittedName>
        <fullName evidence="3">Helix-turn-helix domain-containing protein</fullName>
    </submittedName>
    <submittedName>
        <fullName evidence="2">Helix-turn-helix transcriptional regulator</fullName>
    </submittedName>
</protein>
<dbReference type="RefSeq" id="WP_075673286.1">
    <property type="nucleotide sequence ID" value="NZ_CP045008.1"/>
</dbReference>
<evidence type="ECO:0000313" key="3">
    <source>
        <dbReference type="EMBL" id="QIF88790.1"/>
    </source>
</evidence>
<reference evidence="2" key="2">
    <citation type="submission" date="2020-11" db="EMBL/GenBank/DDBJ databases">
        <title>Enhanced detection system for hospital associated transmission using whole genome sequencing surveillance.</title>
        <authorList>
            <person name="Harrison L.H."/>
            <person name="Van Tyne D."/>
            <person name="Marsh J.W."/>
            <person name="Griffith M.P."/>
            <person name="Snyder D.J."/>
            <person name="Cooper V.S."/>
            <person name="Mustapha M."/>
        </authorList>
    </citation>
    <scope>NUCLEOTIDE SEQUENCE</scope>
    <source>
        <strain evidence="2">PR00070</strain>
    </source>
</reference>
<accession>A0A6G6SWZ2</accession>
<evidence type="ECO:0000259" key="1">
    <source>
        <dbReference type="PROSITE" id="PS50943"/>
    </source>
</evidence>
<dbReference type="Proteomes" id="UP000612266">
    <property type="component" value="Unassembled WGS sequence"/>
</dbReference>
<evidence type="ECO:0000313" key="4">
    <source>
        <dbReference type="Proteomes" id="UP000501338"/>
    </source>
</evidence>
<dbReference type="EMBL" id="CP047340">
    <property type="protein sequence ID" value="QIF88790.1"/>
    <property type="molecule type" value="Genomic_DNA"/>
</dbReference>
<evidence type="ECO:0000313" key="5">
    <source>
        <dbReference type="Proteomes" id="UP000612266"/>
    </source>
</evidence>
<dbReference type="InterPro" id="IPR010982">
    <property type="entry name" value="Lambda_DNA-bd_dom_sf"/>
</dbReference>
<proteinExistence type="predicted"/>
<dbReference type="CDD" id="cd00093">
    <property type="entry name" value="HTH_XRE"/>
    <property type="match status" value="1"/>
</dbReference>
<dbReference type="Pfam" id="PF01381">
    <property type="entry name" value="HTH_3"/>
    <property type="match status" value="1"/>
</dbReference>
<keyword evidence="4" id="KW-1185">Reference proteome</keyword>
<dbReference type="EMBL" id="JADSJR010000026">
    <property type="protein sequence ID" value="MBG2915819.1"/>
    <property type="molecule type" value="Genomic_DNA"/>
</dbReference>
<reference evidence="3 4" key="1">
    <citation type="submission" date="2020-01" db="EMBL/GenBank/DDBJ databases">
        <title>The genomic epidemiology of tigecycline resistance gene tet(X) variants in a swine farm in China.</title>
        <authorList>
            <person name="Peng K."/>
            <person name="Li R."/>
        </authorList>
    </citation>
    <scope>NUCLEOTIDE SEQUENCE [LARGE SCALE GENOMIC DNA]</scope>
    <source>
        <strain evidence="3 4">ZF1</strain>
    </source>
</reference>
<organism evidence="2 5">
    <name type="scientific">Proteus terrae subsp. cibarius</name>
    <dbReference type="NCBI Taxonomy" id="626774"/>
    <lineage>
        <taxon>Bacteria</taxon>
        <taxon>Pseudomonadati</taxon>
        <taxon>Pseudomonadota</taxon>
        <taxon>Gammaproteobacteria</taxon>
        <taxon>Enterobacterales</taxon>
        <taxon>Morganellaceae</taxon>
        <taxon>Proteus</taxon>
    </lineage>
</organism>
<evidence type="ECO:0000313" key="2">
    <source>
        <dbReference type="EMBL" id="MBG2915819.1"/>
    </source>
</evidence>
<dbReference type="SUPFAM" id="SSF47413">
    <property type="entry name" value="lambda repressor-like DNA-binding domains"/>
    <property type="match status" value="1"/>
</dbReference>
<dbReference type="GeneID" id="57333911"/>
<dbReference type="SMART" id="SM00530">
    <property type="entry name" value="HTH_XRE"/>
    <property type="match status" value="1"/>
</dbReference>